<protein>
    <submittedName>
        <fullName evidence="1">Uncharacterized protein</fullName>
    </submittedName>
</protein>
<dbReference type="AlphaFoldDB" id="B9RLT2"/>
<dbReference type="EMBL" id="EQ973788">
    <property type="protein sequence ID" value="EEF47807.1"/>
    <property type="molecule type" value="Genomic_DNA"/>
</dbReference>
<evidence type="ECO:0000313" key="2">
    <source>
        <dbReference type="Proteomes" id="UP000008311"/>
    </source>
</evidence>
<sequence>MNSFRRQSPGQVNQDQESIYTGFTTAVAAAAFAIHSLEEAEALKNNKDGNKKGDSIAKLSHSSEVTNRFSFKKTNNGGEILMRQSTIQNHEASERISSARKPINSLSDKLKAPEGAQKKVDRDDKLKTLLAWANVKKMKNQHSNQSKEVEYKFHFKILLFFNFLNARLNAASQEGQSNNARMVSVALDLLSECHLLGHPPLMLPLYSTTRIANPPTRHSCNTAISFLPSLSNSNTTTLI</sequence>
<dbReference type="Proteomes" id="UP000008311">
    <property type="component" value="Unassembled WGS sequence"/>
</dbReference>
<accession>B9RLT2</accession>
<evidence type="ECO:0000313" key="1">
    <source>
        <dbReference type="EMBL" id="EEF47807.1"/>
    </source>
</evidence>
<proteinExistence type="predicted"/>
<organism evidence="1 2">
    <name type="scientific">Ricinus communis</name>
    <name type="common">Castor bean</name>
    <dbReference type="NCBI Taxonomy" id="3988"/>
    <lineage>
        <taxon>Eukaryota</taxon>
        <taxon>Viridiplantae</taxon>
        <taxon>Streptophyta</taxon>
        <taxon>Embryophyta</taxon>
        <taxon>Tracheophyta</taxon>
        <taxon>Spermatophyta</taxon>
        <taxon>Magnoliopsida</taxon>
        <taxon>eudicotyledons</taxon>
        <taxon>Gunneridae</taxon>
        <taxon>Pentapetalae</taxon>
        <taxon>rosids</taxon>
        <taxon>fabids</taxon>
        <taxon>Malpighiales</taxon>
        <taxon>Euphorbiaceae</taxon>
        <taxon>Acalyphoideae</taxon>
        <taxon>Acalypheae</taxon>
        <taxon>Ricinus</taxon>
    </lineage>
</organism>
<gene>
    <name evidence="1" type="ORF">RCOM_1470590</name>
</gene>
<name>B9RLT2_RICCO</name>
<dbReference type="InParanoid" id="B9RLT2"/>
<reference evidence="2" key="1">
    <citation type="journal article" date="2010" name="Nat. Biotechnol.">
        <title>Draft genome sequence of the oilseed species Ricinus communis.</title>
        <authorList>
            <person name="Chan A.P."/>
            <person name="Crabtree J."/>
            <person name="Zhao Q."/>
            <person name="Lorenzi H."/>
            <person name="Orvis J."/>
            <person name="Puiu D."/>
            <person name="Melake-Berhan A."/>
            <person name="Jones K.M."/>
            <person name="Redman J."/>
            <person name="Chen G."/>
            <person name="Cahoon E.B."/>
            <person name="Gedil M."/>
            <person name="Stanke M."/>
            <person name="Haas B.J."/>
            <person name="Wortman J.R."/>
            <person name="Fraser-Liggett C.M."/>
            <person name="Ravel J."/>
            <person name="Rabinowicz P.D."/>
        </authorList>
    </citation>
    <scope>NUCLEOTIDE SEQUENCE [LARGE SCALE GENOMIC DNA]</scope>
    <source>
        <strain evidence="2">cv. Hale</strain>
    </source>
</reference>
<keyword evidence="2" id="KW-1185">Reference proteome</keyword>